<protein>
    <recommendedName>
        <fullName evidence="4">AB hydrolase-1 domain-containing protein</fullName>
    </recommendedName>
</protein>
<keyword evidence="6" id="KW-1185">Reference proteome</keyword>
<dbReference type="PANTHER" id="PTHR43248">
    <property type="entry name" value="2-SUCCINYL-6-HYDROXY-2,4-CYCLOHEXADIENE-1-CARBOXYLATE SYNTHASE"/>
    <property type="match status" value="1"/>
</dbReference>
<evidence type="ECO:0000256" key="3">
    <source>
        <dbReference type="SAM" id="SignalP"/>
    </source>
</evidence>
<organism evidence="5 6">
    <name type="scientific">Spongiactinospora rosea</name>
    <dbReference type="NCBI Taxonomy" id="2248750"/>
    <lineage>
        <taxon>Bacteria</taxon>
        <taxon>Bacillati</taxon>
        <taxon>Actinomycetota</taxon>
        <taxon>Actinomycetes</taxon>
        <taxon>Streptosporangiales</taxon>
        <taxon>Streptosporangiaceae</taxon>
        <taxon>Spongiactinospora</taxon>
    </lineage>
</organism>
<evidence type="ECO:0000259" key="4">
    <source>
        <dbReference type="Pfam" id="PF00561"/>
    </source>
</evidence>
<keyword evidence="3" id="KW-0732">Signal</keyword>
<dbReference type="RefSeq" id="WP_113985599.1">
    <property type="nucleotide sequence ID" value="NZ_QMEY01000026.1"/>
</dbReference>
<dbReference type="PANTHER" id="PTHR43248:SF25">
    <property type="entry name" value="AB HYDROLASE-1 DOMAIN-CONTAINING PROTEIN-RELATED"/>
    <property type="match status" value="1"/>
</dbReference>
<keyword evidence="2" id="KW-0378">Hydrolase</keyword>
<dbReference type="InterPro" id="IPR000073">
    <property type="entry name" value="AB_hydrolase_1"/>
</dbReference>
<dbReference type="AlphaFoldDB" id="A0A366LPA2"/>
<feature type="signal peptide" evidence="3">
    <location>
        <begin position="1"/>
        <end position="38"/>
    </location>
</feature>
<reference evidence="5 6" key="1">
    <citation type="submission" date="2018-06" db="EMBL/GenBank/DDBJ databases">
        <title>Sphaerisporangium craniellae sp. nov., isolated from a marine sponge in the South China Sea.</title>
        <authorList>
            <person name="Li L."/>
        </authorList>
    </citation>
    <scope>NUCLEOTIDE SEQUENCE [LARGE SCALE GENOMIC DNA]</scope>
    <source>
        <strain evidence="5 6">LHW63015</strain>
    </source>
</reference>
<gene>
    <name evidence="5" type="ORF">DP939_37570</name>
</gene>
<dbReference type="OrthoDB" id="9796770at2"/>
<dbReference type="GO" id="GO:0016787">
    <property type="term" value="F:hydrolase activity"/>
    <property type="evidence" value="ECO:0007669"/>
    <property type="project" value="UniProtKB-KW"/>
</dbReference>
<evidence type="ECO:0000313" key="5">
    <source>
        <dbReference type="EMBL" id="RBQ15114.1"/>
    </source>
</evidence>
<evidence type="ECO:0000256" key="2">
    <source>
        <dbReference type="ARBA" id="ARBA00022801"/>
    </source>
</evidence>
<evidence type="ECO:0000256" key="1">
    <source>
        <dbReference type="ARBA" id="ARBA00010088"/>
    </source>
</evidence>
<dbReference type="InterPro" id="IPR029058">
    <property type="entry name" value="AB_hydrolase_fold"/>
</dbReference>
<evidence type="ECO:0000313" key="6">
    <source>
        <dbReference type="Proteomes" id="UP000253303"/>
    </source>
</evidence>
<proteinExistence type="inferred from homology"/>
<dbReference type="SUPFAM" id="SSF53474">
    <property type="entry name" value="alpha/beta-Hydrolases"/>
    <property type="match status" value="1"/>
</dbReference>
<comment type="similarity">
    <text evidence="1">Belongs to the peptidase S33 family.</text>
</comment>
<dbReference type="InterPro" id="IPR051601">
    <property type="entry name" value="Serine_prot/Carboxylest_S33"/>
</dbReference>
<dbReference type="Gene3D" id="3.40.50.1820">
    <property type="entry name" value="alpha/beta hydrolase"/>
    <property type="match status" value="1"/>
</dbReference>
<name>A0A366LPA2_9ACTN</name>
<dbReference type="Proteomes" id="UP000253303">
    <property type="component" value="Unassembled WGS sequence"/>
</dbReference>
<dbReference type="Pfam" id="PF00561">
    <property type="entry name" value="Abhydrolase_1"/>
    <property type="match status" value="1"/>
</dbReference>
<dbReference type="EMBL" id="QMEY01000026">
    <property type="protein sequence ID" value="RBQ15114.1"/>
    <property type="molecule type" value="Genomic_DNA"/>
</dbReference>
<sequence>MLRTHTSKQAAGTPARRLACALLATATALSAVTTPAQADTDPTPAPPHDCAQADERCDGTLQVPLNWKDPGSGTITVAFTWVPRGDRARPPLTTVIANGGGPGPLDPSYGELAKAMLGPLADRVDVLMVEPRGFGRSAPLTCDGLDIDRPATIAACTRRLGSRASYFTTEQHAADIEAVRKALGGRNVTFVGNSYGTLIGQAYAARFPKQVRAMFLNSVVAADARGYEARGFRNQHQMGMNALIAACRRSAACARAHPHPERLWERLLRRLRSAPDRQVPVRATEPLLIAASVPDARENLAAASAYLRGDRAPLRRLVKRATPTPSPAALPPALFTYYCGDARAPYDRTATARVRARQLDAYLARHPIFAPYTAREASGPTAQWLRACTYWPTPRHTPPVPPGTRLPDVPVLAMSGRFDTETAPEDATAVAARFPRGRALNIPFGGHGLLMGTGPDSGCVQDLLRTFVAEPSKPVAGCSAEHYRLLGEHPRRSADLPPIRGGDDLPGAARRTIAAAFATAVDALAPRGPYSTTPLPAREPGLRGGHVRYDAKTSTVTLAHTRYVKDVQVSGTVRYAPDTGVATADLKAKPTGSPETPLTLSWRPFQPEDLTRLQGKLNGHPFQATAPAF</sequence>
<feature type="chain" id="PRO_5016570492" description="AB hydrolase-1 domain-containing protein" evidence="3">
    <location>
        <begin position="39"/>
        <end position="629"/>
    </location>
</feature>
<accession>A0A366LPA2</accession>
<feature type="domain" description="AB hydrolase-1" evidence="4">
    <location>
        <begin position="95"/>
        <end position="449"/>
    </location>
</feature>
<comment type="caution">
    <text evidence="5">The sequence shown here is derived from an EMBL/GenBank/DDBJ whole genome shotgun (WGS) entry which is preliminary data.</text>
</comment>